<reference evidence="1" key="1">
    <citation type="submission" date="2018-06" db="EMBL/GenBank/DDBJ databases">
        <authorList>
            <person name="Zhirakovskaya E."/>
        </authorList>
    </citation>
    <scope>NUCLEOTIDE SEQUENCE</scope>
</reference>
<dbReference type="AlphaFoldDB" id="A0A3B1B1K8"/>
<protein>
    <submittedName>
        <fullName evidence="1">Uncharacterized protein</fullName>
    </submittedName>
</protein>
<accession>A0A3B1B1K8</accession>
<organism evidence="1">
    <name type="scientific">hydrothermal vent metagenome</name>
    <dbReference type="NCBI Taxonomy" id="652676"/>
    <lineage>
        <taxon>unclassified sequences</taxon>
        <taxon>metagenomes</taxon>
        <taxon>ecological metagenomes</taxon>
    </lineage>
</organism>
<sequence>MAKLRPFNGYAALPLALFSMNVQAHDPVFGLGPHILYKGELEISPETYRSKSRTKKDSQLALELTYGLTGDWAAGVNIPYVDKSNSNVSARRDQDDLELFTKYRFWRKDGRGLQQSMSLAFKLKNNTAENNLGTDTTGGTVGLSCGYEGRKWYHWAALRYRINDQNSADLQQGNKILLDLVGGIRPQQTGSGMAFITINNIWS</sequence>
<evidence type="ECO:0000313" key="1">
    <source>
        <dbReference type="EMBL" id="VAX10002.1"/>
    </source>
</evidence>
<proteinExistence type="predicted"/>
<gene>
    <name evidence="1" type="ORF">MNBD_GAMMA25-213</name>
</gene>
<dbReference type="EMBL" id="UOFY01000043">
    <property type="protein sequence ID" value="VAX10002.1"/>
    <property type="molecule type" value="Genomic_DNA"/>
</dbReference>
<name>A0A3B1B1K8_9ZZZZ</name>